<dbReference type="Proteomes" id="UP001430804">
    <property type="component" value="Unassembled WGS sequence"/>
</dbReference>
<protein>
    <submittedName>
        <fullName evidence="2">Bifunctional alpha/beta hydrolase/OsmC family protein</fullName>
    </submittedName>
</protein>
<dbReference type="EMBL" id="JAHWQX010000001">
    <property type="protein sequence ID" value="MBW3096217.1"/>
    <property type="molecule type" value="Genomic_DNA"/>
</dbReference>
<evidence type="ECO:0000313" key="2">
    <source>
        <dbReference type="EMBL" id="MBW3096217.1"/>
    </source>
</evidence>
<reference evidence="2" key="1">
    <citation type="submission" date="2021-07" db="EMBL/GenBank/DDBJ databases">
        <title>Pseudohoeflea marina sp. nov. a polyhydroxyalcanoate-producing bacterium.</title>
        <authorList>
            <person name="Zheng W."/>
            <person name="Yu S."/>
            <person name="Huang Y."/>
        </authorList>
    </citation>
    <scope>NUCLEOTIDE SEQUENCE</scope>
    <source>
        <strain evidence="2">DP4N28-3</strain>
    </source>
</reference>
<keyword evidence="3" id="KW-1185">Reference proteome</keyword>
<evidence type="ECO:0000259" key="1">
    <source>
        <dbReference type="Pfam" id="PF12146"/>
    </source>
</evidence>
<comment type="caution">
    <text evidence="2">The sequence shown here is derived from an EMBL/GenBank/DDBJ whole genome shotgun (WGS) entry which is preliminary data.</text>
</comment>
<keyword evidence="2" id="KW-0378">Hydrolase</keyword>
<dbReference type="RefSeq" id="WP_219158233.1">
    <property type="nucleotide sequence ID" value="NZ_JAHWQX010000001.1"/>
</dbReference>
<dbReference type="InterPro" id="IPR003718">
    <property type="entry name" value="OsmC/Ohr_fam"/>
</dbReference>
<dbReference type="PANTHER" id="PTHR39624">
    <property type="entry name" value="PROTEIN INVOLVED IN RIMO-MEDIATED BETA-METHYLTHIOLATION OF RIBOSOMAL PROTEIN S12 YCAO"/>
    <property type="match status" value="1"/>
</dbReference>
<dbReference type="Pfam" id="PF12146">
    <property type="entry name" value="Hydrolase_4"/>
    <property type="match status" value="1"/>
</dbReference>
<name>A0ABS6WJT7_9HYPH</name>
<dbReference type="Pfam" id="PF02566">
    <property type="entry name" value="OsmC"/>
    <property type="match status" value="1"/>
</dbReference>
<dbReference type="GO" id="GO:0016787">
    <property type="term" value="F:hydrolase activity"/>
    <property type="evidence" value="ECO:0007669"/>
    <property type="project" value="UniProtKB-KW"/>
</dbReference>
<sequence length="411" mass="43445">MTSMKLQFDGHAGAQLAARLDLPDGPVRGYALFAHCFTCSKDLLAVKRIAAGLAAEGIALMRFDFTGLGASEGEFASTNFSSNIEDLKCAAAHLAASHGAPELLIGHSLGGAAVLAAAGEIDGVKAVVTIGAPSDVAHVLENFEADLAAIRADGAVEVSLEGRPFTIERQFVEDACAARLEKRIAELKKPLLIMHAPRDASVGIDHASAIFLAAKHPKSFISLDGADHLLSRPIDAQFAADVIAGWAARYLDAAAAPQATPDTVLPDGAVRVTETGQGKFQQRVDVGGHRLIADEPESFGGDDSGPTPYDFLAIGLGACTSMTLRMYGERKKLDLPRLSVEVSHAKVHAKDCAACSEEQQGREGRIDRFERRIRVDGPVSAEVAADLKRIADLCPVHKTLEQSSAIVTEIE</sequence>
<dbReference type="PANTHER" id="PTHR39624:SF2">
    <property type="entry name" value="OSMC-LIKE PROTEIN"/>
    <property type="match status" value="1"/>
</dbReference>
<gene>
    <name evidence="2" type="ORF">KY465_02860</name>
</gene>
<accession>A0ABS6WJT7</accession>
<proteinExistence type="predicted"/>
<evidence type="ECO:0000313" key="3">
    <source>
        <dbReference type="Proteomes" id="UP001430804"/>
    </source>
</evidence>
<organism evidence="2 3">
    <name type="scientific">Pseudohoeflea coraliihabitans</name>
    <dbReference type="NCBI Taxonomy" id="2860393"/>
    <lineage>
        <taxon>Bacteria</taxon>
        <taxon>Pseudomonadati</taxon>
        <taxon>Pseudomonadota</taxon>
        <taxon>Alphaproteobacteria</taxon>
        <taxon>Hyphomicrobiales</taxon>
        <taxon>Rhizobiaceae</taxon>
        <taxon>Pseudohoeflea</taxon>
    </lineage>
</organism>
<dbReference type="InterPro" id="IPR022742">
    <property type="entry name" value="Hydrolase_4"/>
</dbReference>
<feature type="domain" description="Serine aminopeptidase S33" evidence="1">
    <location>
        <begin position="47"/>
        <end position="137"/>
    </location>
</feature>